<sequence>MRMSLFSRTDDLPGLHAVARDCREASKGLKKLGAGDIAVIDVPDIDRAFATQLMEAKPAAVVNASPFTTGNIPNFGPQILLDAGIKLVENTGPEIWTDLKDGKKARLTDEGGLYYGEKAVGAGTPVNAEAAEASFEEAQQSLVDHMEAYFGNTIQFIHSEAPLLIDGLGIPDTSAQIRGRKVLVVSPGEGHRSELKELRNFIREYNPAIIGVDSAADSLVELGYTPDLIVGNPSGIGSDALRSGASVVLPAEPNGHAAGLERIQDLGIGAMTFPAAVDSATDLALLLAEFHGAELVVNVGAPMDLDSIFSGGENSAPASLLARAKVGTKLVDAKAISKLYTVRTNVNLGWLWAVLGILVAIAVIVLIAGMNGSGGFVDNMIDTWNNIALSVQGLFK</sequence>
<dbReference type="NCBIfam" id="NF040608">
    <property type="entry name" value="division_SteA"/>
    <property type="match status" value="1"/>
</dbReference>
<evidence type="ECO:0000259" key="6">
    <source>
        <dbReference type="Pfam" id="PF12555"/>
    </source>
</evidence>
<dbReference type="GO" id="GO:0009229">
    <property type="term" value="P:thiamine diphosphate biosynthetic process"/>
    <property type="evidence" value="ECO:0007669"/>
    <property type="project" value="InterPro"/>
</dbReference>
<dbReference type="InterPro" id="IPR022215">
    <property type="entry name" value="SteA-like_C"/>
</dbReference>
<gene>
    <name evidence="7" type="ORF">B843_06680</name>
</gene>
<dbReference type="EMBL" id="CP004353">
    <property type="protein sequence ID" value="AHI22721.1"/>
    <property type="molecule type" value="Genomic_DNA"/>
</dbReference>
<dbReference type="Pfam" id="PF12555">
    <property type="entry name" value="SteA-like_C"/>
    <property type="match status" value="1"/>
</dbReference>
<keyword evidence="1" id="KW-0808">Transferase</keyword>
<dbReference type="HOGENOM" id="CLU_046690_0_0_11"/>
<dbReference type="AlphaFoldDB" id="W5Y0D9"/>
<keyword evidence="8" id="KW-1185">Reference proteome</keyword>
<evidence type="ECO:0000256" key="5">
    <source>
        <dbReference type="SAM" id="Phobius"/>
    </source>
</evidence>
<dbReference type="Proteomes" id="UP000019222">
    <property type="component" value="Chromosome"/>
</dbReference>
<dbReference type="InterPro" id="IPR036759">
    <property type="entry name" value="TPK_catalytic_sf"/>
</dbReference>
<keyword evidence="4" id="KW-0067">ATP-binding</keyword>
<evidence type="ECO:0000256" key="2">
    <source>
        <dbReference type="ARBA" id="ARBA00022741"/>
    </source>
</evidence>
<evidence type="ECO:0000256" key="4">
    <source>
        <dbReference type="ARBA" id="ARBA00022840"/>
    </source>
</evidence>
<reference evidence="7 8" key="1">
    <citation type="submission" date="2013-02" db="EMBL/GenBank/DDBJ databases">
        <title>The complete genome sequence of Corynebacterium vitaeruminis DSM 20294.</title>
        <authorList>
            <person name="Ruckert C."/>
            <person name="Albersmeier A."/>
            <person name="Kalinowski J."/>
        </authorList>
    </citation>
    <scope>NUCLEOTIDE SEQUENCE [LARGE SCALE GENOMIC DNA]</scope>
    <source>
        <strain evidence="8">ATCC 10234</strain>
    </source>
</reference>
<dbReference type="GO" id="GO:0005524">
    <property type="term" value="F:ATP binding"/>
    <property type="evidence" value="ECO:0007669"/>
    <property type="project" value="UniProtKB-KW"/>
</dbReference>
<dbReference type="STRING" id="1224164.B843_06680"/>
<feature type="domain" description="SteA-like C-terminal" evidence="6">
    <location>
        <begin position="334"/>
        <end position="388"/>
    </location>
</feature>
<evidence type="ECO:0000256" key="1">
    <source>
        <dbReference type="ARBA" id="ARBA00022679"/>
    </source>
</evidence>
<evidence type="ECO:0000313" key="7">
    <source>
        <dbReference type="EMBL" id="AHI22721.1"/>
    </source>
</evidence>
<dbReference type="GO" id="GO:0016301">
    <property type="term" value="F:kinase activity"/>
    <property type="evidence" value="ECO:0007669"/>
    <property type="project" value="UniProtKB-KW"/>
</dbReference>
<keyword evidence="3" id="KW-0418">Kinase</keyword>
<organism evidence="7 8">
    <name type="scientific">Corynebacterium vitaeruminis DSM 20294</name>
    <dbReference type="NCBI Taxonomy" id="1224164"/>
    <lineage>
        <taxon>Bacteria</taxon>
        <taxon>Bacillati</taxon>
        <taxon>Actinomycetota</taxon>
        <taxon>Actinomycetes</taxon>
        <taxon>Mycobacteriales</taxon>
        <taxon>Corynebacteriaceae</taxon>
        <taxon>Corynebacterium</taxon>
    </lineage>
</organism>
<dbReference type="PATRIC" id="fig|1224164.3.peg.1336"/>
<dbReference type="SUPFAM" id="SSF63999">
    <property type="entry name" value="Thiamin pyrophosphokinase, catalytic domain"/>
    <property type="match status" value="1"/>
</dbReference>
<feature type="transmembrane region" description="Helical" evidence="5">
    <location>
        <begin position="348"/>
        <end position="370"/>
    </location>
</feature>
<keyword evidence="5" id="KW-1133">Transmembrane helix</keyword>
<evidence type="ECO:0000256" key="3">
    <source>
        <dbReference type="ARBA" id="ARBA00022777"/>
    </source>
</evidence>
<proteinExistence type="predicted"/>
<accession>W5Y0D9</accession>
<keyword evidence="2" id="KW-0547">Nucleotide-binding</keyword>
<dbReference type="InterPro" id="IPR047795">
    <property type="entry name" value="Put_SteA-like"/>
</dbReference>
<dbReference type="GO" id="GO:0004788">
    <property type="term" value="F:thiamine diphosphokinase activity"/>
    <property type="evidence" value="ECO:0007669"/>
    <property type="project" value="InterPro"/>
</dbReference>
<dbReference type="eggNOG" id="COG4825">
    <property type="taxonomic scope" value="Bacteria"/>
</dbReference>
<evidence type="ECO:0000313" key="8">
    <source>
        <dbReference type="Proteomes" id="UP000019222"/>
    </source>
</evidence>
<protein>
    <recommendedName>
        <fullName evidence="6">SteA-like C-terminal domain-containing protein</fullName>
    </recommendedName>
</protein>
<name>W5Y0D9_9CORY</name>
<keyword evidence="5" id="KW-0472">Membrane</keyword>
<keyword evidence="5" id="KW-0812">Transmembrane</keyword>
<dbReference type="KEGG" id="cvt:B843_06680"/>